<keyword evidence="12" id="KW-1185">Reference proteome</keyword>
<evidence type="ECO:0000256" key="7">
    <source>
        <dbReference type="ARBA" id="ARBA00022958"/>
    </source>
</evidence>
<comment type="cofactor">
    <cofactor evidence="9">
        <name>Mg(2+)</name>
        <dbReference type="ChEBI" id="CHEBI:18420"/>
    </cofactor>
    <text evidence="9">Requires a divalent cation, most likely magnesium in vivo, as an electrophilic catalyst to aid phosphoryl group transfer. It is the chelate of the metal and the nucleotide that is the actual substrate.</text>
</comment>
<dbReference type="AlphaFoldDB" id="A0AAE5BX46"/>
<comment type="caution">
    <text evidence="11">The sequence shown here is derived from an EMBL/GenBank/DDBJ whole genome shotgun (WGS) entry which is preliminary data.</text>
</comment>
<dbReference type="Pfam" id="PF00294">
    <property type="entry name" value="PfkB"/>
    <property type="match status" value="1"/>
</dbReference>
<dbReference type="InterPro" id="IPR011611">
    <property type="entry name" value="PfkB_dom"/>
</dbReference>
<dbReference type="EMBL" id="JAABNR010000015">
    <property type="protein sequence ID" value="NBZ88923.1"/>
    <property type="molecule type" value="Genomic_DNA"/>
</dbReference>
<feature type="binding site" evidence="9">
    <location>
        <position position="287"/>
    </location>
    <ligand>
        <name>K(+)</name>
        <dbReference type="ChEBI" id="CHEBI:29103"/>
    </ligand>
</feature>
<feature type="binding site" evidence="9">
    <location>
        <position position="284"/>
    </location>
    <ligand>
        <name>K(+)</name>
        <dbReference type="ChEBI" id="CHEBI:29103"/>
    </ligand>
</feature>
<feature type="active site" description="Proton acceptor" evidence="9">
    <location>
        <position position="254"/>
    </location>
</feature>
<evidence type="ECO:0000259" key="10">
    <source>
        <dbReference type="Pfam" id="PF00294"/>
    </source>
</evidence>
<accession>A0AAE5BX46</accession>
<keyword evidence="5 9" id="KW-0067">ATP-binding</keyword>
<feature type="binding site" evidence="9">
    <location>
        <position position="289"/>
    </location>
    <ligand>
        <name>K(+)</name>
        <dbReference type="ChEBI" id="CHEBI:29103"/>
    </ligand>
</feature>
<dbReference type="Proteomes" id="UP001193501">
    <property type="component" value="Unassembled WGS sequence"/>
</dbReference>
<evidence type="ECO:0000256" key="3">
    <source>
        <dbReference type="ARBA" id="ARBA00022741"/>
    </source>
</evidence>
<dbReference type="GO" id="GO:0005829">
    <property type="term" value="C:cytosol"/>
    <property type="evidence" value="ECO:0007669"/>
    <property type="project" value="TreeGrafter"/>
</dbReference>
<dbReference type="HAMAP" id="MF_01987">
    <property type="entry name" value="Ribokinase"/>
    <property type="match status" value="1"/>
</dbReference>
<dbReference type="GO" id="GO:0005524">
    <property type="term" value="F:ATP binding"/>
    <property type="evidence" value="ECO:0007669"/>
    <property type="project" value="UniProtKB-UniRule"/>
</dbReference>
<comment type="pathway">
    <text evidence="9">Carbohydrate metabolism; D-ribose degradation; D-ribose 5-phosphate from beta-D-ribopyranose: step 2/2.</text>
</comment>
<feature type="binding site" evidence="9">
    <location>
        <position position="141"/>
    </location>
    <ligand>
        <name>substrate</name>
    </ligand>
</feature>
<evidence type="ECO:0000256" key="1">
    <source>
        <dbReference type="ARBA" id="ARBA00022679"/>
    </source>
</evidence>
<keyword evidence="7 9" id="KW-0630">Potassium</keyword>
<keyword evidence="6 9" id="KW-0460">Magnesium</keyword>
<dbReference type="CDD" id="cd01174">
    <property type="entry name" value="ribokinase"/>
    <property type="match status" value="1"/>
</dbReference>
<evidence type="ECO:0000256" key="2">
    <source>
        <dbReference type="ARBA" id="ARBA00022723"/>
    </source>
</evidence>
<dbReference type="EC" id="2.7.1.15" evidence="9"/>
<feature type="binding site" evidence="9">
    <location>
        <position position="185"/>
    </location>
    <ligand>
        <name>ATP</name>
        <dbReference type="ChEBI" id="CHEBI:30616"/>
    </ligand>
</feature>
<comment type="subunit">
    <text evidence="9">Homodimer.</text>
</comment>
<evidence type="ECO:0000256" key="9">
    <source>
        <dbReference type="HAMAP-Rule" id="MF_01987"/>
    </source>
</evidence>
<feature type="binding site" evidence="9">
    <location>
        <position position="254"/>
    </location>
    <ligand>
        <name>substrate</name>
    </ligand>
</feature>
<feature type="binding site" evidence="9">
    <location>
        <position position="250"/>
    </location>
    <ligand>
        <name>K(+)</name>
        <dbReference type="ChEBI" id="CHEBI:29103"/>
    </ligand>
</feature>
<dbReference type="RefSeq" id="WP_168775739.1">
    <property type="nucleotide sequence ID" value="NZ_JAABNR010000015.1"/>
</dbReference>
<comment type="function">
    <text evidence="9">Catalyzes the phosphorylation of ribose at O-5 in a reaction requiring ATP and magnesium. The resulting D-ribose-5-phosphate can then be used either for sythesis of nucleotides, histidine, and tryptophan, or as a component of the pentose phosphate pathway.</text>
</comment>
<comment type="activity regulation">
    <text evidence="9">Activated by a monovalent cation that binds near, but not in, the active site. The most likely occupant of the site in vivo is potassium. Ion binding induces a conformational change that may alter substrate affinity.</text>
</comment>
<keyword evidence="8 9" id="KW-0119">Carbohydrate metabolism</keyword>
<protein>
    <recommendedName>
        <fullName evidence="9">Ribokinase</fullName>
        <shortName evidence="9">RK</shortName>
        <ecNumber evidence="9">2.7.1.15</ecNumber>
    </recommendedName>
</protein>
<feature type="binding site" evidence="9">
    <location>
        <begin position="12"/>
        <end position="14"/>
    </location>
    <ligand>
        <name>substrate</name>
    </ligand>
</feature>
<keyword evidence="1 9" id="KW-0808">Transferase</keyword>
<proteinExistence type="inferred from homology"/>
<dbReference type="InterPro" id="IPR002139">
    <property type="entry name" value="Ribo/fructo_kinase"/>
</dbReference>
<dbReference type="InterPro" id="IPR029056">
    <property type="entry name" value="Ribokinase-like"/>
</dbReference>
<dbReference type="GO" id="GO:0019303">
    <property type="term" value="P:D-ribose catabolic process"/>
    <property type="evidence" value="ECO:0007669"/>
    <property type="project" value="UniProtKB-UniRule"/>
</dbReference>
<gene>
    <name evidence="9" type="primary">rbsK</name>
    <name evidence="11" type="ORF">GV832_15120</name>
</gene>
<organism evidence="11 12">
    <name type="scientific">Stagnihabitans tardus</name>
    <dbReference type="NCBI Taxonomy" id="2699202"/>
    <lineage>
        <taxon>Bacteria</taxon>
        <taxon>Pseudomonadati</taxon>
        <taxon>Pseudomonadota</taxon>
        <taxon>Alphaproteobacteria</taxon>
        <taxon>Rhodobacterales</taxon>
        <taxon>Paracoccaceae</taxon>
        <taxon>Stagnihabitans</taxon>
    </lineage>
</organism>
<name>A0AAE5BX46_9RHOB</name>
<feature type="binding site" evidence="9">
    <location>
        <begin position="221"/>
        <end position="226"/>
    </location>
    <ligand>
        <name>ATP</name>
        <dbReference type="ChEBI" id="CHEBI:30616"/>
    </ligand>
</feature>
<dbReference type="Gene3D" id="3.40.1190.20">
    <property type="match status" value="1"/>
</dbReference>
<evidence type="ECO:0000313" key="12">
    <source>
        <dbReference type="Proteomes" id="UP001193501"/>
    </source>
</evidence>
<evidence type="ECO:0000256" key="6">
    <source>
        <dbReference type="ARBA" id="ARBA00022842"/>
    </source>
</evidence>
<evidence type="ECO:0000256" key="8">
    <source>
        <dbReference type="ARBA" id="ARBA00023277"/>
    </source>
</evidence>
<comment type="similarity">
    <text evidence="9">Belongs to the carbohydrate kinase PfkB family. Ribokinase subfamily.</text>
</comment>
<comment type="caution">
    <text evidence="9">Lacks conserved residue(s) required for the propagation of feature annotation.</text>
</comment>
<feature type="binding site" evidence="9">
    <location>
        <begin position="253"/>
        <end position="254"/>
    </location>
    <ligand>
        <name>ATP</name>
        <dbReference type="ChEBI" id="CHEBI:30616"/>
    </ligand>
</feature>
<dbReference type="GO" id="GO:0004747">
    <property type="term" value="F:ribokinase activity"/>
    <property type="evidence" value="ECO:0007669"/>
    <property type="project" value="UniProtKB-UniRule"/>
</dbReference>
<dbReference type="InterPro" id="IPR011877">
    <property type="entry name" value="Ribokinase"/>
</dbReference>
<evidence type="ECO:0000256" key="4">
    <source>
        <dbReference type="ARBA" id="ARBA00022777"/>
    </source>
</evidence>
<reference evidence="11" key="1">
    <citation type="submission" date="2020-01" db="EMBL/GenBank/DDBJ databases">
        <authorList>
            <person name="Chen W.-M."/>
        </authorList>
    </citation>
    <scope>NUCLEOTIDE SEQUENCE</scope>
    <source>
        <strain evidence="11">CYK-10</strain>
    </source>
</reference>
<dbReference type="GO" id="GO:0046872">
    <property type="term" value="F:metal ion binding"/>
    <property type="evidence" value="ECO:0007669"/>
    <property type="project" value="UniProtKB-KW"/>
</dbReference>
<keyword evidence="4 9" id="KW-0418">Kinase</keyword>
<sequence length="306" mass="31111">MMGKVVNLGVFVADTAYRAPRQPKMGETILGRSFVLGPGGKGSNQSVASAMAGAETHFISRLGADAFADIAMATWKKAGVHPAVTQDPKSYTGAAYIFIEDATGNNAIIISPGAAADISNADIDANRALIEGAQVFITQLEQPIPVALHALQMAKAAGVTTILNPAPAASLPEGMLAFCDYVTPNESEAEALTGLPVTSVAEAETAARRLREMGAGAAIITLGDKGALFHDGARTVHIPPFKAGPVVETTGAGDAFNGGFAAALAEGQDPVEACRFGSATAGISVTRPGTAPSMPARAETLALLKG</sequence>
<comment type="catalytic activity">
    <reaction evidence="9">
        <text>D-ribose + ATP = D-ribose 5-phosphate + ADP + H(+)</text>
        <dbReference type="Rhea" id="RHEA:13697"/>
        <dbReference type="ChEBI" id="CHEBI:15378"/>
        <dbReference type="ChEBI" id="CHEBI:30616"/>
        <dbReference type="ChEBI" id="CHEBI:47013"/>
        <dbReference type="ChEBI" id="CHEBI:78346"/>
        <dbReference type="ChEBI" id="CHEBI:456216"/>
        <dbReference type="EC" id="2.7.1.15"/>
    </reaction>
</comment>
<keyword evidence="2 9" id="KW-0479">Metal-binding</keyword>
<dbReference type="PRINTS" id="PR00990">
    <property type="entry name" value="RIBOKINASE"/>
</dbReference>
<dbReference type="PANTHER" id="PTHR10584">
    <property type="entry name" value="SUGAR KINASE"/>
    <property type="match status" value="1"/>
</dbReference>
<feature type="domain" description="Carbohydrate kinase PfkB" evidence="10">
    <location>
        <begin position="16"/>
        <end position="296"/>
    </location>
</feature>
<evidence type="ECO:0000256" key="5">
    <source>
        <dbReference type="ARBA" id="ARBA00022840"/>
    </source>
</evidence>
<comment type="subcellular location">
    <subcellularLocation>
        <location evidence="9">Cytoplasm</location>
    </subcellularLocation>
</comment>
<keyword evidence="9" id="KW-0963">Cytoplasm</keyword>
<feature type="binding site" evidence="9">
    <location>
        <position position="293"/>
    </location>
    <ligand>
        <name>K(+)</name>
        <dbReference type="ChEBI" id="CHEBI:29103"/>
    </ligand>
</feature>
<keyword evidence="3 9" id="KW-0547">Nucleotide-binding</keyword>
<dbReference type="PANTHER" id="PTHR10584:SF166">
    <property type="entry name" value="RIBOKINASE"/>
    <property type="match status" value="1"/>
</dbReference>
<dbReference type="SUPFAM" id="SSF53613">
    <property type="entry name" value="Ribokinase-like"/>
    <property type="match status" value="1"/>
</dbReference>
<feature type="binding site" evidence="9">
    <location>
        <begin position="40"/>
        <end position="44"/>
    </location>
    <ligand>
        <name>substrate</name>
    </ligand>
</feature>
<evidence type="ECO:0000313" key="11">
    <source>
        <dbReference type="EMBL" id="NBZ88923.1"/>
    </source>
</evidence>